<dbReference type="Pfam" id="PF24517">
    <property type="entry name" value="CBM96"/>
    <property type="match status" value="1"/>
</dbReference>
<dbReference type="OrthoDB" id="5555675at2759"/>
<dbReference type="AlphaFoldDB" id="A0A9P6G0F4"/>
<evidence type="ECO:0000256" key="3">
    <source>
        <dbReference type="ARBA" id="ARBA00022729"/>
    </source>
</evidence>
<comment type="subcellular location">
    <subcellularLocation>
        <location evidence="1">Secreted</location>
    </subcellularLocation>
</comment>
<sequence>MQIFDFRPLLVAFVLLVSLINMSQAAKLDTPATKDSTILRSTVSCWECPDRNCYKCTKGHEKTLQANTGGHAFIRSLIGFRLSKKVKSVTSCHVQFPAFVRQLEYGTNVTFAIAASSSWDESTVDGNNAPGSGNPFVTIHVPPKQNMGPIDITPACKKAAKDGQFSIYLGTVFGTIEIYSKDSGNPAILHVIYK</sequence>
<name>A0A9P6G0F4_9FUNG</name>
<evidence type="ECO:0000256" key="2">
    <source>
        <dbReference type="ARBA" id="ARBA00022525"/>
    </source>
</evidence>
<keyword evidence="3 4" id="KW-0732">Signal</keyword>
<keyword evidence="7" id="KW-1185">Reference proteome</keyword>
<proteinExistence type="predicted"/>
<dbReference type="EMBL" id="JAABOA010000235">
    <property type="protein sequence ID" value="KAF9585183.1"/>
    <property type="molecule type" value="Genomic_DNA"/>
</dbReference>
<gene>
    <name evidence="6" type="ORF">BGW38_003527</name>
</gene>
<evidence type="ECO:0000313" key="6">
    <source>
        <dbReference type="EMBL" id="KAF9585183.1"/>
    </source>
</evidence>
<evidence type="ECO:0000259" key="5">
    <source>
        <dbReference type="Pfam" id="PF24517"/>
    </source>
</evidence>
<comment type="caution">
    <text evidence="6">The sequence shown here is derived from an EMBL/GenBank/DDBJ whole genome shotgun (WGS) entry which is preliminary data.</text>
</comment>
<dbReference type="InterPro" id="IPR055372">
    <property type="entry name" value="CBM96"/>
</dbReference>
<evidence type="ECO:0000256" key="4">
    <source>
        <dbReference type="SAM" id="SignalP"/>
    </source>
</evidence>
<organism evidence="6 7">
    <name type="scientific">Lunasporangiospora selenospora</name>
    <dbReference type="NCBI Taxonomy" id="979761"/>
    <lineage>
        <taxon>Eukaryota</taxon>
        <taxon>Fungi</taxon>
        <taxon>Fungi incertae sedis</taxon>
        <taxon>Mucoromycota</taxon>
        <taxon>Mortierellomycotina</taxon>
        <taxon>Mortierellomycetes</taxon>
        <taxon>Mortierellales</taxon>
        <taxon>Mortierellaceae</taxon>
        <taxon>Lunasporangiospora</taxon>
    </lineage>
</organism>
<reference evidence="6" key="1">
    <citation type="journal article" date="2020" name="Fungal Divers.">
        <title>Resolving the Mortierellaceae phylogeny through synthesis of multi-gene phylogenetics and phylogenomics.</title>
        <authorList>
            <person name="Vandepol N."/>
            <person name="Liber J."/>
            <person name="Desiro A."/>
            <person name="Na H."/>
            <person name="Kennedy M."/>
            <person name="Barry K."/>
            <person name="Grigoriev I.V."/>
            <person name="Miller A.N."/>
            <person name="O'Donnell K."/>
            <person name="Stajich J.E."/>
            <person name="Bonito G."/>
        </authorList>
    </citation>
    <scope>NUCLEOTIDE SEQUENCE</scope>
    <source>
        <strain evidence="6">KOD1015</strain>
    </source>
</reference>
<dbReference type="Proteomes" id="UP000780801">
    <property type="component" value="Unassembled WGS sequence"/>
</dbReference>
<evidence type="ECO:0000256" key="1">
    <source>
        <dbReference type="ARBA" id="ARBA00004613"/>
    </source>
</evidence>
<dbReference type="GO" id="GO:0005576">
    <property type="term" value="C:extracellular region"/>
    <property type="evidence" value="ECO:0007669"/>
    <property type="project" value="UniProtKB-SubCell"/>
</dbReference>
<feature type="chain" id="PRO_5040247764" description="Carbohydrate-binding module family 96 domain-containing protein" evidence="4">
    <location>
        <begin position="26"/>
        <end position="194"/>
    </location>
</feature>
<keyword evidence="2" id="KW-0964">Secreted</keyword>
<evidence type="ECO:0000313" key="7">
    <source>
        <dbReference type="Proteomes" id="UP000780801"/>
    </source>
</evidence>
<protein>
    <recommendedName>
        <fullName evidence="5">Carbohydrate-binding module family 96 domain-containing protein</fullName>
    </recommendedName>
</protein>
<feature type="signal peptide" evidence="4">
    <location>
        <begin position="1"/>
        <end position="25"/>
    </location>
</feature>
<accession>A0A9P6G0F4</accession>
<feature type="domain" description="Carbohydrate-binding module family 96" evidence="5">
    <location>
        <begin position="60"/>
        <end position="186"/>
    </location>
</feature>